<keyword evidence="3" id="KW-1185">Reference proteome</keyword>
<evidence type="ECO:0000313" key="2">
    <source>
        <dbReference type="EMBL" id="RHW16658.1"/>
    </source>
</evidence>
<dbReference type="Proteomes" id="UP000266693">
    <property type="component" value="Unassembled WGS sequence"/>
</dbReference>
<proteinExistence type="predicted"/>
<dbReference type="SUPFAM" id="SSF53756">
    <property type="entry name" value="UDP-Glycosyltransferase/glycogen phosphorylase"/>
    <property type="match status" value="1"/>
</dbReference>
<dbReference type="PANTHER" id="PTHR12526">
    <property type="entry name" value="GLYCOSYLTRANSFERASE"/>
    <property type="match status" value="1"/>
</dbReference>
<sequence length="451" mass="50060">MLASAPIVSRIGWLRSAFRWFRFGGTAPMAMALPYGSRWSMNILYISYNGLTDFIGQAQVLPYLVESARAGMRITVISFESDDRRAKLGDAVAATMARHGMTWMPQRFRTRPPLLAKALDHRTMHAAARDAMRSGRFDMVHCRSYPAAMVGLELKRRTGVPLLFDMRGFWPDSRRDGGRWPAGHLIYGPLFQRWKRNEARLLEASDHIVSLTKAARRELTTWQGYDGAPVSIIPCCNDFELFRPSPADQRREVRERLNIPAGAPVLLYLGSLGSIYMLGDKLRLFERIRQRHGDAILLFVGRYGIDDIVKEARRCGVEPPVEAIRATQAERTGVPPLIAAADAGLCFYVPAISSLAVSPTKMGEYLACGVPTYANAIVGDTQEILAEVAGGHSLPDLSDDSLDAAANAFERLIARDPMALRARARPILDLPVAARTYQQIYDDPGTAHDAF</sequence>
<dbReference type="GO" id="GO:0016757">
    <property type="term" value="F:glycosyltransferase activity"/>
    <property type="evidence" value="ECO:0007669"/>
    <property type="project" value="TreeGrafter"/>
</dbReference>
<accession>A0A396RKA3</accession>
<name>A0A396RKA3_9SPHN</name>
<dbReference type="Gene3D" id="3.40.50.2000">
    <property type="entry name" value="Glycogen Phosphorylase B"/>
    <property type="match status" value="2"/>
</dbReference>
<reference evidence="2 3" key="1">
    <citation type="submission" date="2018-08" db="EMBL/GenBank/DDBJ databases">
        <title>The multiple taxonomic identification of Sphingomonas gilva.</title>
        <authorList>
            <person name="Zhu D."/>
            <person name="Zheng S."/>
        </authorList>
    </citation>
    <scope>NUCLEOTIDE SEQUENCE [LARGE SCALE GENOMIC DNA]</scope>
    <source>
        <strain evidence="2 3">ZDH117</strain>
    </source>
</reference>
<evidence type="ECO:0000313" key="3">
    <source>
        <dbReference type="Proteomes" id="UP000266693"/>
    </source>
</evidence>
<dbReference type="PANTHER" id="PTHR12526:SF636">
    <property type="entry name" value="BLL3647 PROTEIN"/>
    <property type="match status" value="1"/>
</dbReference>
<organism evidence="2 3">
    <name type="scientific">Sphingomonas gilva</name>
    <dbReference type="NCBI Taxonomy" id="2305907"/>
    <lineage>
        <taxon>Bacteria</taxon>
        <taxon>Pseudomonadati</taxon>
        <taxon>Pseudomonadota</taxon>
        <taxon>Alphaproteobacteria</taxon>
        <taxon>Sphingomonadales</taxon>
        <taxon>Sphingomonadaceae</taxon>
        <taxon>Sphingomonas</taxon>
    </lineage>
</organism>
<dbReference type="Pfam" id="PF13439">
    <property type="entry name" value="Glyco_transf_4"/>
    <property type="match status" value="1"/>
</dbReference>
<gene>
    <name evidence="2" type="ORF">D1610_14800</name>
</gene>
<dbReference type="InterPro" id="IPR028098">
    <property type="entry name" value="Glyco_trans_4-like_N"/>
</dbReference>
<dbReference type="EMBL" id="QWLV01000008">
    <property type="protein sequence ID" value="RHW16658.1"/>
    <property type="molecule type" value="Genomic_DNA"/>
</dbReference>
<evidence type="ECO:0000259" key="1">
    <source>
        <dbReference type="Pfam" id="PF13439"/>
    </source>
</evidence>
<comment type="caution">
    <text evidence="2">The sequence shown here is derived from an EMBL/GenBank/DDBJ whole genome shotgun (WGS) entry which is preliminary data.</text>
</comment>
<dbReference type="OrthoDB" id="185319at2"/>
<protein>
    <recommendedName>
        <fullName evidence="1">Glycosyltransferase subfamily 4-like N-terminal domain-containing protein</fullName>
    </recommendedName>
</protein>
<feature type="domain" description="Glycosyltransferase subfamily 4-like N-terminal" evidence="1">
    <location>
        <begin position="68"/>
        <end position="238"/>
    </location>
</feature>
<dbReference type="AlphaFoldDB" id="A0A396RKA3"/>